<reference evidence="2 3" key="1">
    <citation type="submission" date="2016-08" db="EMBL/GenBank/DDBJ databases">
        <title>Draft genome of Fabibacter sp. strain SK-8.</title>
        <authorList>
            <person name="Wong S.-K."/>
            <person name="Hamasaki K."/>
            <person name="Yoshizawa S."/>
        </authorList>
    </citation>
    <scope>NUCLEOTIDE SEQUENCE [LARGE SCALE GENOMIC DNA]</scope>
    <source>
        <strain evidence="2 3">SK-8</strain>
    </source>
</reference>
<evidence type="ECO:0000313" key="2">
    <source>
        <dbReference type="EMBL" id="OEK04662.1"/>
    </source>
</evidence>
<proteinExistence type="predicted"/>
<keyword evidence="1" id="KW-0732">Signal</keyword>
<organism evidence="2 3">
    <name type="scientific">Roseivirga misakiensis</name>
    <dbReference type="NCBI Taxonomy" id="1563681"/>
    <lineage>
        <taxon>Bacteria</taxon>
        <taxon>Pseudomonadati</taxon>
        <taxon>Bacteroidota</taxon>
        <taxon>Cytophagia</taxon>
        <taxon>Cytophagales</taxon>
        <taxon>Roseivirgaceae</taxon>
        <taxon>Roseivirga</taxon>
    </lineage>
</organism>
<gene>
    <name evidence="2" type="ORF">BFP71_14500</name>
</gene>
<dbReference type="RefSeq" id="WP_069836166.1">
    <property type="nucleotide sequence ID" value="NZ_MDGQ01000005.1"/>
</dbReference>
<dbReference type="Pfam" id="PF11138">
    <property type="entry name" value="DUF2911"/>
    <property type="match status" value="1"/>
</dbReference>
<dbReference type="STRING" id="1563681.BFP71_14500"/>
<feature type="chain" id="PRO_5009185771" description="Asparagine synthetase B" evidence="1">
    <location>
        <begin position="24"/>
        <end position="182"/>
    </location>
</feature>
<dbReference type="Proteomes" id="UP000095552">
    <property type="component" value="Unassembled WGS sequence"/>
</dbReference>
<feature type="signal peptide" evidence="1">
    <location>
        <begin position="1"/>
        <end position="23"/>
    </location>
</feature>
<protein>
    <recommendedName>
        <fullName evidence="4">Asparagine synthetase B</fullName>
    </recommendedName>
</protein>
<sequence length="182" mass="19851">MKKTFLTLASLLILGLTTNVALAQRGPAASPLAKVEQKIGNTTMQISYSRPSLDGRDANKLVNGLNKGGTWRTGADRNTLISFDKDVTIGGQALKAGNYSLWTIPGKSEWTIVISGHTDKWGTSYDNSKDVLRFSAKATESKDAVETFRIDLTDFDKNSKDKANLELAWGNISVKFPIVVKN</sequence>
<comment type="caution">
    <text evidence="2">The sequence shown here is derived from an EMBL/GenBank/DDBJ whole genome shotgun (WGS) entry which is preliminary data.</text>
</comment>
<evidence type="ECO:0008006" key="4">
    <source>
        <dbReference type="Google" id="ProtNLM"/>
    </source>
</evidence>
<dbReference type="OrthoDB" id="195456at2"/>
<evidence type="ECO:0000313" key="3">
    <source>
        <dbReference type="Proteomes" id="UP000095552"/>
    </source>
</evidence>
<dbReference type="EMBL" id="MDGQ01000005">
    <property type="protein sequence ID" value="OEK04662.1"/>
    <property type="molecule type" value="Genomic_DNA"/>
</dbReference>
<dbReference type="InterPro" id="IPR021314">
    <property type="entry name" value="DUF2911"/>
</dbReference>
<accession>A0A1E5SZW2</accession>
<dbReference type="AlphaFoldDB" id="A0A1E5SZW2"/>
<evidence type="ECO:0000256" key="1">
    <source>
        <dbReference type="SAM" id="SignalP"/>
    </source>
</evidence>
<name>A0A1E5SZW2_9BACT</name>
<keyword evidence="3" id="KW-1185">Reference proteome</keyword>